<proteinExistence type="inferred from homology"/>
<dbReference type="PANTHER" id="PTHR34353:SF3">
    <property type="entry name" value="CRISPR-ASSOCIATED ENDONUCLEASE CAS1"/>
    <property type="match status" value="1"/>
</dbReference>
<comment type="cofactor">
    <cofactor evidence="8">
        <name>Mg(2+)</name>
        <dbReference type="ChEBI" id="CHEBI:18420"/>
    </cofactor>
    <cofactor evidence="8">
        <name>Mn(2+)</name>
        <dbReference type="ChEBI" id="CHEBI:29035"/>
    </cofactor>
</comment>
<dbReference type="InterPro" id="IPR002729">
    <property type="entry name" value="CRISPR-assoc_Cas1"/>
</dbReference>
<evidence type="ECO:0000256" key="8">
    <source>
        <dbReference type="HAMAP-Rule" id="MF_01470"/>
    </source>
</evidence>
<dbReference type="PANTHER" id="PTHR34353">
    <property type="entry name" value="CRISPR-ASSOCIATED ENDONUCLEASE CAS1 1"/>
    <property type="match status" value="1"/>
</dbReference>
<comment type="subunit">
    <text evidence="8">Homodimer, forms a heterotetramer with a Cas2 homodimer.</text>
</comment>
<dbReference type="Proteomes" id="UP001195724">
    <property type="component" value="Unassembled WGS sequence"/>
</dbReference>
<protein>
    <recommendedName>
        <fullName evidence="8">CRISPR-associated endonuclease Cas1</fullName>
        <ecNumber evidence="8">3.1.-.-</ecNumber>
    </recommendedName>
</protein>
<evidence type="ECO:0000256" key="5">
    <source>
        <dbReference type="ARBA" id="ARBA00022842"/>
    </source>
</evidence>
<accession>A0ABS2SDR0</accession>
<feature type="binding site" evidence="8">
    <location>
        <position position="214"/>
    </location>
    <ligand>
        <name>Mn(2+)</name>
        <dbReference type="ChEBI" id="CHEBI:29035"/>
    </ligand>
</feature>
<dbReference type="EC" id="3.1.-.-" evidence="8"/>
<dbReference type="Gene3D" id="1.20.120.920">
    <property type="entry name" value="CRISPR-associated endonuclease Cas1, C-terminal domain"/>
    <property type="match status" value="1"/>
</dbReference>
<dbReference type="InterPro" id="IPR033641">
    <property type="entry name" value="Cas1_I-E"/>
</dbReference>
<evidence type="ECO:0000256" key="6">
    <source>
        <dbReference type="ARBA" id="ARBA00023118"/>
    </source>
</evidence>
<keyword evidence="2 8" id="KW-0479">Metal-binding</keyword>
<dbReference type="InterPro" id="IPR019851">
    <property type="entry name" value="CRISPR-assoc_Cas1_ECOLI"/>
</dbReference>
<evidence type="ECO:0000313" key="9">
    <source>
        <dbReference type="EMBL" id="MBM7814398.1"/>
    </source>
</evidence>
<evidence type="ECO:0000256" key="7">
    <source>
        <dbReference type="ARBA" id="ARBA00023125"/>
    </source>
</evidence>
<name>A0ABS2SDR0_9PSEU</name>
<keyword evidence="8" id="KW-0464">Manganese</keyword>
<dbReference type="InterPro" id="IPR050646">
    <property type="entry name" value="Cas1"/>
</dbReference>
<keyword evidence="3 8" id="KW-0255">Endonuclease</keyword>
<dbReference type="EMBL" id="JAFBCL010000001">
    <property type="protein sequence ID" value="MBM7814398.1"/>
    <property type="molecule type" value="Genomic_DNA"/>
</dbReference>
<dbReference type="InterPro" id="IPR042211">
    <property type="entry name" value="CRISPR-assoc_Cas1_N"/>
</dbReference>
<evidence type="ECO:0000256" key="2">
    <source>
        <dbReference type="ARBA" id="ARBA00022723"/>
    </source>
</evidence>
<dbReference type="RefSeq" id="WP_204844937.1">
    <property type="nucleotide sequence ID" value="NZ_JAFBCL010000001.1"/>
</dbReference>
<evidence type="ECO:0000256" key="3">
    <source>
        <dbReference type="ARBA" id="ARBA00022759"/>
    </source>
</evidence>
<comment type="caution">
    <text evidence="9">The sequence shown here is derived from an EMBL/GenBank/DDBJ whole genome shotgun (WGS) entry which is preliminary data.</text>
</comment>
<keyword evidence="5 8" id="KW-0460">Magnesium</keyword>
<feature type="binding site" evidence="8">
    <location>
        <position position="227"/>
    </location>
    <ligand>
        <name>Mn(2+)</name>
        <dbReference type="ChEBI" id="CHEBI:29035"/>
    </ligand>
</feature>
<dbReference type="NCBIfam" id="TIGR00287">
    <property type="entry name" value="cas1"/>
    <property type="match status" value="1"/>
</dbReference>
<keyword evidence="4 8" id="KW-0378">Hydrolase</keyword>
<keyword evidence="6 8" id="KW-0051">Antiviral defense</keyword>
<evidence type="ECO:0000313" key="10">
    <source>
        <dbReference type="Proteomes" id="UP001195724"/>
    </source>
</evidence>
<dbReference type="NCBIfam" id="TIGR03638">
    <property type="entry name" value="cas1_ECOLI"/>
    <property type="match status" value="1"/>
</dbReference>
<dbReference type="HAMAP" id="MF_01470">
    <property type="entry name" value="Cas1"/>
    <property type="match status" value="1"/>
</dbReference>
<keyword evidence="7 8" id="KW-0238">DNA-binding</keyword>
<evidence type="ECO:0000256" key="1">
    <source>
        <dbReference type="ARBA" id="ARBA00022722"/>
    </source>
</evidence>
<evidence type="ECO:0000256" key="4">
    <source>
        <dbReference type="ARBA" id="ARBA00022801"/>
    </source>
</evidence>
<keyword evidence="10" id="KW-1185">Reference proteome</keyword>
<dbReference type="InterPro" id="IPR042206">
    <property type="entry name" value="CRISPR-assoc_Cas1_C"/>
</dbReference>
<dbReference type="CDD" id="cd09719">
    <property type="entry name" value="Cas1_I-E"/>
    <property type="match status" value="1"/>
</dbReference>
<dbReference type="Pfam" id="PF01867">
    <property type="entry name" value="Cas_Cas1"/>
    <property type="match status" value="2"/>
</dbReference>
<reference evidence="9 10" key="1">
    <citation type="submission" date="2021-01" db="EMBL/GenBank/DDBJ databases">
        <title>Sequencing the genomes of 1000 actinobacteria strains.</title>
        <authorList>
            <person name="Klenk H.-P."/>
        </authorList>
    </citation>
    <scope>NUCLEOTIDE SEQUENCE [LARGE SCALE GENOMIC DNA]</scope>
    <source>
        <strain evidence="9 10">DSM 44581</strain>
    </source>
</reference>
<comment type="function">
    <text evidence="8">CRISPR (clustered regularly interspaced short palindromic repeat), is an adaptive immune system that provides protection against mobile genetic elements (viruses, transposable elements and conjugative plasmids). CRISPR clusters contain spacers, sequences complementary to antecedent mobile elements, and target invading nucleic acids. CRISPR clusters are transcribed and processed into CRISPR RNA (crRNA). Acts as a dsDNA endonuclease. Involved in the integration of spacer DNA into the CRISPR cassette.</text>
</comment>
<keyword evidence="1 8" id="KW-0540">Nuclease</keyword>
<gene>
    <name evidence="8" type="primary">cas1</name>
    <name evidence="9" type="ORF">JOE68_005263</name>
</gene>
<comment type="similarity">
    <text evidence="8">Belongs to the CRISPR-associated endonuclease Cas1 family.</text>
</comment>
<dbReference type="Gene3D" id="3.100.10.20">
    <property type="entry name" value="CRISPR-associated endonuclease Cas1, N-terminal domain"/>
    <property type="match status" value="1"/>
</dbReference>
<sequence length="327" mass="35974">MPDIPGAKPVPLSQLVRAQDRLSFLYLEHCVIGRDDNAITATDKRGTVHVPAATLGALLLGPGTNVSQQAMVLLAESGSTAVWVGEHGVRYYAHGRTLAASSRLLEIQAGLVSSTRTRLRVAREMYAMRFPDEDTSTLTMQQLRGREGARVRRLYRQHAQRTGVEWQRRDYDPTDFDSGTAVNKALSAANTSLYGVVHAVIVALGCAPGLGFVHTGHVKSFVYDIADLYKADVTIPIAFDVAARDVADIGTETRRAVRDRMRNGAFLDTCVRDIKTLLREDDGLIEYGPEAFEDPDFEARNVVMLWDDKGRAVAGGTSYDDYDQDDL</sequence>
<organism evidence="9 10">
    <name type="scientific">Saccharothrix algeriensis</name>
    <dbReference type="NCBI Taxonomy" id="173560"/>
    <lineage>
        <taxon>Bacteria</taxon>
        <taxon>Bacillati</taxon>
        <taxon>Actinomycetota</taxon>
        <taxon>Actinomycetes</taxon>
        <taxon>Pseudonocardiales</taxon>
        <taxon>Pseudonocardiaceae</taxon>
        <taxon>Saccharothrix</taxon>
    </lineage>
</organism>
<feature type="binding site" evidence="8">
    <location>
        <position position="147"/>
    </location>
    <ligand>
        <name>Mn(2+)</name>
        <dbReference type="ChEBI" id="CHEBI:29035"/>
    </ligand>
</feature>